<dbReference type="GO" id="GO:0016491">
    <property type="term" value="F:oxidoreductase activity"/>
    <property type="evidence" value="ECO:0007669"/>
    <property type="project" value="UniProtKB-KW"/>
</dbReference>
<dbReference type="eggNOG" id="COG0778">
    <property type="taxonomic scope" value="Bacteria"/>
</dbReference>
<dbReference type="PANTHER" id="PTHR43673">
    <property type="entry name" value="NAD(P)H NITROREDUCTASE YDGI-RELATED"/>
    <property type="match status" value="1"/>
</dbReference>
<evidence type="ECO:0000313" key="7">
    <source>
        <dbReference type="EMBL" id="AFM26730.1"/>
    </source>
</evidence>
<name>I4CAY9_DESTA</name>
<dbReference type="HOGENOM" id="CLU_070764_7_3_7"/>
<feature type="domain" description="Nitroreductase" evidence="6">
    <location>
        <begin position="7"/>
        <end position="66"/>
    </location>
</feature>
<evidence type="ECO:0000256" key="2">
    <source>
        <dbReference type="ARBA" id="ARBA00007118"/>
    </source>
</evidence>
<evidence type="ECO:0000256" key="5">
    <source>
        <dbReference type="ARBA" id="ARBA00023002"/>
    </source>
</evidence>
<dbReference type="KEGG" id="dti:Desti_4092"/>
<keyword evidence="4" id="KW-0288">FMN</keyword>
<organism evidence="7 8">
    <name type="scientific">Desulfomonile tiedjei (strain ATCC 49306 / DSM 6799 / DCB-1)</name>
    <dbReference type="NCBI Taxonomy" id="706587"/>
    <lineage>
        <taxon>Bacteria</taxon>
        <taxon>Pseudomonadati</taxon>
        <taxon>Thermodesulfobacteriota</taxon>
        <taxon>Desulfomonilia</taxon>
        <taxon>Desulfomonilales</taxon>
        <taxon>Desulfomonilaceae</taxon>
        <taxon>Desulfomonile</taxon>
    </lineage>
</organism>
<keyword evidence="5" id="KW-0560">Oxidoreductase</keyword>
<evidence type="ECO:0000259" key="6">
    <source>
        <dbReference type="Pfam" id="PF00881"/>
    </source>
</evidence>
<dbReference type="EMBL" id="CP003360">
    <property type="protein sequence ID" value="AFM26730.1"/>
    <property type="molecule type" value="Genomic_DNA"/>
</dbReference>
<keyword evidence="3" id="KW-0285">Flavoprotein</keyword>
<reference evidence="8" key="1">
    <citation type="submission" date="2012-06" db="EMBL/GenBank/DDBJ databases">
        <title>Complete sequence of chromosome of Desulfomonile tiedjei DSM 6799.</title>
        <authorList>
            <person name="Lucas S."/>
            <person name="Copeland A."/>
            <person name="Lapidus A."/>
            <person name="Glavina del Rio T."/>
            <person name="Dalin E."/>
            <person name="Tice H."/>
            <person name="Bruce D."/>
            <person name="Goodwin L."/>
            <person name="Pitluck S."/>
            <person name="Peters L."/>
            <person name="Ovchinnikova G."/>
            <person name="Zeytun A."/>
            <person name="Lu M."/>
            <person name="Kyrpides N."/>
            <person name="Mavromatis K."/>
            <person name="Ivanova N."/>
            <person name="Brettin T."/>
            <person name="Detter J.C."/>
            <person name="Han C."/>
            <person name="Larimer F."/>
            <person name="Land M."/>
            <person name="Hauser L."/>
            <person name="Markowitz V."/>
            <person name="Cheng J.-F."/>
            <person name="Hugenholtz P."/>
            <person name="Woyke T."/>
            <person name="Wu D."/>
            <person name="Spring S."/>
            <person name="Schroeder M."/>
            <person name="Brambilla E."/>
            <person name="Klenk H.-P."/>
            <person name="Eisen J.A."/>
        </authorList>
    </citation>
    <scope>NUCLEOTIDE SEQUENCE [LARGE SCALE GENOMIC DNA]</scope>
    <source>
        <strain evidence="8">ATCC 49306 / DSM 6799 / DCB-1</strain>
    </source>
</reference>
<dbReference type="CDD" id="cd02150">
    <property type="entry name" value="nitroreductase"/>
    <property type="match status" value="1"/>
</dbReference>
<dbReference type="Gene3D" id="3.40.109.10">
    <property type="entry name" value="NADH Oxidase"/>
    <property type="match status" value="1"/>
</dbReference>
<sequence>MDALEAILTRRSIRKYTDEPVSDELLDKLLHAAMNAPTAAGEAWHFVIIRDKEVLEGFTRFHPHAHMLRSATAAILVCGDPEAEALKGRWVLDCAAATENMLIAANALGLGACWVGIYPVPERIEGARSLLGIPDHIVPLSMVSLGWPGERKHPPNRYNAEKVHPDRW</sequence>
<dbReference type="Pfam" id="PF00881">
    <property type="entry name" value="Nitroreductase"/>
    <property type="match status" value="2"/>
</dbReference>
<dbReference type="PATRIC" id="fig|706587.4.peg.4636"/>
<dbReference type="PANTHER" id="PTHR43673:SF2">
    <property type="entry name" value="NITROREDUCTASE"/>
    <property type="match status" value="1"/>
</dbReference>
<dbReference type="RefSeq" id="WP_014811855.1">
    <property type="nucleotide sequence ID" value="NC_018025.1"/>
</dbReference>
<dbReference type="OrthoDB" id="9809288at2"/>
<dbReference type="Proteomes" id="UP000006055">
    <property type="component" value="Chromosome"/>
</dbReference>
<evidence type="ECO:0000256" key="1">
    <source>
        <dbReference type="ARBA" id="ARBA00001917"/>
    </source>
</evidence>
<dbReference type="SUPFAM" id="SSF55469">
    <property type="entry name" value="FMN-dependent nitroreductase-like"/>
    <property type="match status" value="1"/>
</dbReference>
<comment type="cofactor">
    <cofactor evidence="1">
        <name>FMN</name>
        <dbReference type="ChEBI" id="CHEBI:58210"/>
    </cofactor>
</comment>
<gene>
    <name evidence="7" type="ordered locus">Desti_4092</name>
</gene>
<evidence type="ECO:0000313" key="8">
    <source>
        <dbReference type="Proteomes" id="UP000006055"/>
    </source>
</evidence>
<evidence type="ECO:0000256" key="3">
    <source>
        <dbReference type="ARBA" id="ARBA00022630"/>
    </source>
</evidence>
<evidence type="ECO:0000256" key="4">
    <source>
        <dbReference type="ARBA" id="ARBA00022643"/>
    </source>
</evidence>
<dbReference type="STRING" id="706587.Desti_4092"/>
<dbReference type="AlphaFoldDB" id="I4CAY9"/>
<proteinExistence type="inferred from homology"/>
<feature type="domain" description="Nitroreductase" evidence="6">
    <location>
        <begin position="90"/>
        <end position="147"/>
    </location>
</feature>
<accession>I4CAY9</accession>
<dbReference type="InterPro" id="IPR029479">
    <property type="entry name" value="Nitroreductase"/>
</dbReference>
<keyword evidence="8" id="KW-1185">Reference proteome</keyword>
<comment type="similarity">
    <text evidence="2">Belongs to the nitroreductase family.</text>
</comment>
<protein>
    <submittedName>
        <fullName evidence="7">Nitroreductase</fullName>
    </submittedName>
</protein>
<dbReference type="InterPro" id="IPR000415">
    <property type="entry name" value="Nitroreductase-like"/>
</dbReference>